<dbReference type="CDD" id="cd00834">
    <property type="entry name" value="KAS_I_II"/>
    <property type="match status" value="1"/>
</dbReference>
<comment type="pathway">
    <text evidence="1 14">Lipid metabolism; fatty acid biosynthesis.</text>
</comment>
<keyword evidence="7" id="KW-0276">Fatty acid metabolism</keyword>
<evidence type="ECO:0000313" key="19">
    <source>
        <dbReference type="Proteomes" id="UP000661691"/>
    </source>
</evidence>
<evidence type="ECO:0000313" key="18">
    <source>
        <dbReference type="EMBL" id="MBD1371412.1"/>
    </source>
</evidence>
<protein>
    <recommendedName>
        <fullName evidence="4 14">3-oxoacyl-[acyl-carrier-protein] synthase 2</fullName>
        <ecNumber evidence="3 14">2.3.1.179</ecNumber>
    </recommendedName>
</protein>
<dbReference type="Pfam" id="PF00109">
    <property type="entry name" value="ketoacyl-synt"/>
    <property type="match status" value="1"/>
</dbReference>
<comment type="catalytic activity">
    <reaction evidence="13 14">
        <text>a fatty acyl-[ACP] + malonyl-[ACP] + H(+) = a 3-oxoacyl-[ACP] + holo-[ACP] + CO2</text>
        <dbReference type="Rhea" id="RHEA:22836"/>
        <dbReference type="Rhea" id="RHEA-COMP:9623"/>
        <dbReference type="Rhea" id="RHEA-COMP:9685"/>
        <dbReference type="Rhea" id="RHEA-COMP:9916"/>
        <dbReference type="Rhea" id="RHEA-COMP:14125"/>
        <dbReference type="ChEBI" id="CHEBI:15378"/>
        <dbReference type="ChEBI" id="CHEBI:16526"/>
        <dbReference type="ChEBI" id="CHEBI:64479"/>
        <dbReference type="ChEBI" id="CHEBI:78449"/>
        <dbReference type="ChEBI" id="CHEBI:78776"/>
        <dbReference type="ChEBI" id="CHEBI:138651"/>
    </reaction>
</comment>
<evidence type="ECO:0000256" key="2">
    <source>
        <dbReference type="ARBA" id="ARBA00008467"/>
    </source>
</evidence>
<keyword evidence="5 14" id="KW-0444">Lipid biosynthesis</keyword>
<dbReference type="InterPro" id="IPR017568">
    <property type="entry name" value="3-oxoacyl-ACP_synth-2"/>
</dbReference>
<reference evidence="18" key="1">
    <citation type="submission" date="2020-09" db="EMBL/GenBank/DDBJ databases">
        <title>A novel bacterium of genus Hazenella, isolated from South China Sea.</title>
        <authorList>
            <person name="Huang H."/>
            <person name="Mo K."/>
            <person name="Hu Y."/>
        </authorList>
    </citation>
    <scope>NUCLEOTIDE SEQUENCE</scope>
    <source>
        <strain evidence="18">IB182357</strain>
    </source>
</reference>
<evidence type="ECO:0000256" key="11">
    <source>
        <dbReference type="ARBA" id="ARBA00024006"/>
    </source>
</evidence>
<name>A0A926N8Q4_9BACL</name>
<dbReference type="InterPro" id="IPR014030">
    <property type="entry name" value="Ketoacyl_synth_N"/>
</dbReference>
<evidence type="ECO:0000259" key="17">
    <source>
        <dbReference type="PROSITE" id="PS52004"/>
    </source>
</evidence>
<evidence type="ECO:0000256" key="10">
    <source>
        <dbReference type="ARBA" id="ARBA00023315"/>
    </source>
</evidence>
<evidence type="ECO:0000256" key="1">
    <source>
        <dbReference type="ARBA" id="ARBA00005194"/>
    </source>
</evidence>
<comment type="similarity">
    <text evidence="2 14 16">Belongs to the thiolase-like superfamily. Beta-ketoacyl-ACP synthases family.</text>
</comment>
<dbReference type="RefSeq" id="WP_191140110.1">
    <property type="nucleotide sequence ID" value="NZ_JACXAG020000002.1"/>
</dbReference>
<dbReference type="InterPro" id="IPR020841">
    <property type="entry name" value="PKS_Beta-ketoAc_synthase_dom"/>
</dbReference>
<keyword evidence="10 14" id="KW-0012">Acyltransferase</keyword>
<evidence type="ECO:0000256" key="14">
    <source>
        <dbReference type="PIRNR" id="PIRNR000447"/>
    </source>
</evidence>
<dbReference type="SUPFAM" id="SSF53901">
    <property type="entry name" value="Thiolase-like"/>
    <property type="match status" value="2"/>
</dbReference>
<dbReference type="SMART" id="SM00825">
    <property type="entry name" value="PKS_KS"/>
    <property type="match status" value="1"/>
</dbReference>
<dbReference type="FunFam" id="3.40.47.10:FF:000009">
    <property type="entry name" value="3-oxoacyl-[acyl-carrier-protein] synthase 2"/>
    <property type="match status" value="1"/>
</dbReference>
<dbReference type="InterPro" id="IPR016039">
    <property type="entry name" value="Thiolase-like"/>
</dbReference>
<evidence type="ECO:0000256" key="5">
    <source>
        <dbReference type="ARBA" id="ARBA00022516"/>
    </source>
</evidence>
<dbReference type="InterPro" id="IPR014031">
    <property type="entry name" value="Ketoacyl_synth_C"/>
</dbReference>
<dbReference type="EC" id="2.3.1.179" evidence="3 14"/>
<organism evidence="18 19">
    <name type="scientific">Polycladospora coralii</name>
    <dbReference type="NCBI Taxonomy" id="2771432"/>
    <lineage>
        <taxon>Bacteria</taxon>
        <taxon>Bacillati</taxon>
        <taxon>Bacillota</taxon>
        <taxon>Bacilli</taxon>
        <taxon>Bacillales</taxon>
        <taxon>Thermoactinomycetaceae</taxon>
        <taxon>Polycladospora</taxon>
    </lineage>
</organism>
<dbReference type="GO" id="GO:0005829">
    <property type="term" value="C:cytosol"/>
    <property type="evidence" value="ECO:0007669"/>
    <property type="project" value="TreeGrafter"/>
</dbReference>
<keyword evidence="9 14" id="KW-0275">Fatty acid biosynthesis</keyword>
<dbReference type="GO" id="GO:0006633">
    <property type="term" value="P:fatty acid biosynthetic process"/>
    <property type="evidence" value="ECO:0007669"/>
    <property type="project" value="UniProtKB-UniRule"/>
</dbReference>
<dbReference type="PANTHER" id="PTHR11712">
    <property type="entry name" value="POLYKETIDE SYNTHASE-RELATED"/>
    <property type="match status" value="1"/>
</dbReference>
<dbReference type="PIRSF" id="PIRSF000447">
    <property type="entry name" value="KAS_II"/>
    <property type="match status" value="1"/>
</dbReference>
<comment type="catalytic activity">
    <reaction evidence="12 14">
        <text>(9Z)-hexadecenoyl-[ACP] + malonyl-[ACP] + H(+) = 3-oxo-(11Z)-octadecenoyl-[ACP] + holo-[ACP] + CO2</text>
        <dbReference type="Rhea" id="RHEA:55040"/>
        <dbReference type="Rhea" id="RHEA-COMP:9623"/>
        <dbReference type="Rhea" id="RHEA-COMP:9685"/>
        <dbReference type="Rhea" id="RHEA-COMP:10800"/>
        <dbReference type="Rhea" id="RHEA-COMP:14074"/>
        <dbReference type="ChEBI" id="CHEBI:15378"/>
        <dbReference type="ChEBI" id="CHEBI:16526"/>
        <dbReference type="ChEBI" id="CHEBI:64479"/>
        <dbReference type="ChEBI" id="CHEBI:78449"/>
        <dbReference type="ChEBI" id="CHEBI:83989"/>
        <dbReference type="ChEBI" id="CHEBI:138538"/>
        <dbReference type="EC" id="2.3.1.179"/>
    </reaction>
</comment>
<dbReference type="Proteomes" id="UP000661691">
    <property type="component" value="Unassembled WGS sequence"/>
</dbReference>
<evidence type="ECO:0000256" key="15">
    <source>
        <dbReference type="PIRSR" id="PIRSR000447-1"/>
    </source>
</evidence>
<feature type="active site" description="For beta-ketoacyl synthase activity" evidence="15">
    <location>
        <position position="163"/>
    </location>
</feature>
<comment type="caution">
    <text evidence="18">The sequence shown here is derived from an EMBL/GenBank/DDBJ whole genome shotgun (WGS) entry which is preliminary data.</text>
</comment>
<dbReference type="NCBIfam" id="NF005589">
    <property type="entry name" value="PRK07314.1"/>
    <property type="match status" value="1"/>
</dbReference>
<evidence type="ECO:0000256" key="7">
    <source>
        <dbReference type="ARBA" id="ARBA00022832"/>
    </source>
</evidence>
<proteinExistence type="inferred from homology"/>
<evidence type="ECO:0000256" key="16">
    <source>
        <dbReference type="RuleBase" id="RU003694"/>
    </source>
</evidence>
<comment type="function">
    <text evidence="11 14">Involved in the type II fatty acid elongation cycle. Catalyzes the elongation of a wide range of acyl-ACP by the addition of two carbons from malonyl-ACP to an acyl acceptor. Can efficiently catalyze the conversion of palmitoleoyl-ACP (cis-hexadec-9-enoyl-ACP) to cis-vaccenoyl-ACP (cis-octadec-11-enoyl-ACP), an essential step in the thermal regulation of fatty acid composition.</text>
</comment>
<feature type="domain" description="Ketosynthase family 3 (KS3)" evidence="17">
    <location>
        <begin position="2"/>
        <end position="410"/>
    </location>
</feature>
<evidence type="ECO:0000256" key="13">
    <source>
        <dbReference type="ARBA" id="ARBA00047659"/>
    </source>
</evidence>
<dbReference type="InterPro" id="IPR000794">
    <property type="entry name" value="Beta-ketoacyl_synthase"/>
</dbReference>
<evidence type="ECO:0000256" key="12">
    <source>
        <dbReference type="ARBA" id="ARBA00047318"/>
    </source>
</evidence>
<keyword evidence="19" id="KW-1185">Reference proteome</keyword>
<evidence type="ECO:0000256" key="6">
    <source>
        <dbReference type="ARBA" id="ARBA00022679"/>
    </source>
</evidence>
<keyword evidence="6 14" id="KW-0808">Transferase</keyword>
<dbReference type="PROSITE" id="PS52004">
    <property type="entry name" value="KS3_2"/>
    <property type="match status" value="1"/>
</dbReference>
<evidence type="ECO:0000256" key="9">
    <source>
        <dbReference type="ARBA" id="ARBA00023160"/>
    </source>
</evidence>
<dbReference type="Pfam" id="PF02801">
    <property type="entry name" value="Ketoacyl-synt_C"/>
    <property type="match status" value="1"/>
</dbReference>
<evidence type="ECO:0000256" key="3">
    <source>
        <dbReference type="ARBA" id="ARBA00012356"/>
    </source>
</evidence>
<dbReference type="GO" id="GO:0004315">
    <property type="term" value="F:3-oxoacyl-[acyl-carrier-protein] synthase activity"/>
    <property type="evidence" value="ECO:0007669"/>
    <property type="project" value="UniProtKB-UniRule"/>
</dbReference>
<sequence>MNNRVVVTGIGMISPLGNDRQTFWDNLVAGKSGVDHVTLFDTADYTVKIAAEVKGFDPTDYMEKKEARRMDRFTQFAVAAAKSGLKDANLDMERVQRDRVGVSVGSGIGGLNTLEKQHQVLLEKGPKRVSPFFVPMMIANMAAGQISIHTGAQGPNNASVTACATGTHNIGEAFKVIQRGQADVMIAGGTEATISPMAMAGFSSMGALSTKNDDPQKASRPFDLDRTGFVMGEGAGILILENLAHARKRGAKIIAEVVGYGSTADAYHITSPSPDGEGAARSMKMALEDAGFMVSDIDYINAHGTSTELNDKFETMAIKRLFQDHAKKLAISSNKSMIGHLLGAAGGVEAAATALTLQSQLIPPTINYETPDPECDLDYVPNEARSMRVRTALSNSLGFGGHNATLAFKAYIEE</sequence>
<dbReference type="NCBIfam" id="NF004970">
    <property type="entry name" value="PRK06333.1"/>
    <property type="match status" value="1"/>
</dbReference>
<dbReference type="Gene3D" id="3.40.47.10">
    <property type="match status" value="1"/>
</dbReference>
<evidence type="ECO:0000256" key="8">
    <source>
        <dbReference type="ARBA" id="ARBA00023098"/>
    </source>
</evidence>
<dbReference type="NCBIfam" id="TIGR03150">
    <property type="entry name" value="fabF"/>
    <property type="match status" value="1"/>
</dbReference>
<evidence type="ECO:0000256" key="4">
    <source>
        <dbReference type="ARBA" id="ARBA00014657"/>
    </source>
</evidence>
<dbReference type="PANTHER" id="PTHR11712:SF336">
    <property type="entry name" value="3-OXOACYL-[ACYL-CARRIER-PROTEIN] SYNTHASE, MITOCHONDRIAL"/>
    <property type="match status" value="1"/>
</dbReference>
<keyword evidence="8" id="KW-0443">Lipid metabolism</keyword>
<accession>A0A926N8Q4</accession>
<dbReference type="EMBL" id="JACXAH010000003">
    <property type="protein sequence ID" value="MBD1371412.1"/>
    <property type="molecule type" value="Genomic_DNA"/>
</dbReference>
<dbReference type="AlphaFoldDB" id="A0A926N8Q4"/>
<gene>
    <name evidence="18" type="primary">fabF</name>
    <name evidence="18" type="ORF">IC620_03465</name>
</gene>